<dbReference type="Proteomes" id="UP000297948">
    <property type="component" value="Unassembled WGS sequence"/>
</dbReference>
<evidence type="ECO:0000313" key="2">
    <source>
        <dbReference type="EMBL" id="TGB16681.1"/>
    </source>
</evidence>
<dbReference type="InterPro" id="IPR050228">
    <property type="entry name" value="Carboxylesterase_BioH"/>
</dbReference>
<comment type="caution">
    <text evidence="2">The sequence shown here is derived from an EMBL/GenBank/DDBJ whole genome shotgun (WGS) entry which is preliminary data.</text>
</comment>
<dbReference type="SUPFAM" id="SSF53474">
    <property type="entry name" value="alpha/beta-Hydrolases"/>
    <property type="match status" value="1"/>
</dbReference>
<dbReference type="GO" id="GO:0016787">
    <property type="term" value="F:hydrolase activity"/>
    <property type="evidence" value="ECO:0007669"/>
    <property type="project" value="UniProtKB-KW"/>
</dbReference>
<dbReference type="InterPro" id="IPR029058">
    <property type="entry name" value="AB_hydrolase_fold"/>
</dbReference>
<dbReference type="OrthoDB" id="3400345at2"/>
<dbReference type="PANTHER" id="PTHR43194">
    <property type="entry name" value="HYDROLASE ALPHA/BETA FOLD FAMILY"/>
    <property type="match status" value="1"/>
</dbReference>
<dbReference type="EMBL" id="SRID01000025">
    <property type="protein sequence ID" value="TGB16681.1"/>
    <property type="molecule type" value="Genomic_DNA"/>
</dbReference>
<keyword evidence="2" id="KW-0378">Hydrolase</keyword>
<gene>
    <name evidence="2" type="ORF">E4099_04810</name>
</gene>
<dbReference type="PANTHER" id="PTHR43194:SF2">
    <property type="entry name" value="PEROXISOMAL MEMBRANE PROTEIN LPX1"/>
    <property type="match status" value="1"/>
</dbReference>
<evidence type="ECO:0000259" key="1">
    <source>
        <dbReference type="Pfam" id="PF00561"/>
    </source>
</evidence>
<dbReference type="InterPro" id="IPR000073">
    <property type="entry name" value="AB_hydrolase_1"/>
</dbReference>
<dbReference type="Gene3D" id="3.40.50.1820">
    <property type="entry name" value="alpha/beta hydrolase"/>
    <property type="match status" value="1"/>
</dbReference>
<dbReference type="AlphaFoldDB" id="A0A4Z0HBR3"/>
<accession>A0A4Z0HBR3</accession>
<feature type="domain" description="AB hydrolase-1" evidence="1">
    <location>
        <begin position="21"/>
        <end position="259"/>
    </location>
</feature>
<proteinExistence type="predicted"/>
<protein>
    <submittedName>
        <fullName evidence="2">Alpha/beta hydrolase</fullName>
    </submittedName>
</protein>
<name>A0A4Z0HBR3_9ACTN</name>
<organism evidence="2 3">
    <name type="scientific">Streptomyces palmae</name>
    <dbReference type="NCBI Taxonomy" id="1701085"/>
    <lineage>
        <taxon>Bacteria</taxon>
        <taxon>Bacillati</taxon>
        <taxon>Actinomycetota</taxon>
        <taxon>Actinomycetes</taxon>
        <taxon>Kitasatosporales</taxon>
        <taxon>Streptomycetaceae</taxon>
        <taxon>Streptomyces</taxon>
    </lineage>
</organism>
<dbReference type="RefSeq" id="WP_135337674.1">
    <property type="nucleotide sequence ID" value="NZ_JBHLTX010000042.1"/>
</dbReference>
<reference evidence="2 3" key="1">
    <citation type="submission" date="2019-03" db="EMBL/GenBank/DDBJ databases">
        <authorList>
            <person name="Gonzalez-Pimentel J.L."/>
        </authorList>
    </citation>
    <scope>NUCLEOTIDE SEQUENCE [LARGE SCALE GENOMIC DNA]</scope>
    <source>
        <strain evidence="2 3">JCM 31289</strain>
    </source>
</reference>
<dbReference type="Pfam" id="PF00561">
    <property type="entry name" value="Abhydrolase_1"/>
    <property type="match status" value="1"/>
</dbReference>
<keyword evidence="3" id="KW-1185">Reference proteome</keyword>
<sequence length="283" mass="31741">MAEVQLSAGTIEYEDTGGDGPVVVLLHGVAMDGSLWRHVVAALRADFRCVVPTLPLGGHRRPMRPDADLSILGVARLVGEFLERLDLRDVTLVMNDWGGPQALVADGRDERIGRLVITSCEAFENFPPGLPGNNLYLSAKLPGGINTAFRLLKFKPMRRMPMTWGRMSKRPVPHEVMDQWFRQLWTSKEIRRDLRKYVLGVPARSELDNWAKRLADFDRPALVVWAAEDKVMPPEHGRRLAALLPQGRHVEIADSYTLIPEDQPEQLAAAIRSFLREGTAKRA</sequence>
<evidence type="ECO:0000313" key="3">
    <source>
        <dbReference type="Proteomes" id="UP000297948"/>
    </source>
</evidence>